<feature type="transmembrane region" description="Helical" evidence="1">
    <location>
        <begin position="128"/>
        <end position="147"/>
    </location>
</feature>
<keyword evidence="1" id="KW-0472">Membrane</keyword>
<dbReference type="STRING" id="645990.SAMN00120144_2658"/>
<keyword evidence="3" id="KW-1185">Reference proteome</keyword>
<evidence type="ECO:0000256" key="1">
    <source>
        <dbReference type="SAM" id="Phobius"/>
    </source>
</evidence>
<dbReference type="InterPro" id="IPR036259">
    <property type="entry name" value="MFS_trans_sf"/>
</dbReference>
<feature type="transmembrane region" description="Helical" evidence="1">
    <location>
        <begin position="153"/>
        <end position="174"/>
    </location>
</feature>
<accession>A0A1W1VJL2</accession>
<dbReference type="AlphaFoldDB" id="A0A1W1VJL2"/>
<keyword evidence="1" id="KW-0812">Transmembrane</keyword>
<evidence type="ECO:0000313" key="3">
    <source>
        <dbReference type="Proteomes" id="UP000192266"/>
    </source>
</evidence>
<sequence length="219" mass="24421">MTEDYVAKMGRKSLAELQQYVSGRAQYREDAVLAALDELTRRGEPHPDDARLRPELETEVRKQVDQVAEAQQRAVDATAAEEATETGPTLYSPSTITLFSVVFSMLAGGALLALNFRALKRTGATVRLVLFIVAYLVVGGLILNWVVQRYGLNPWFGAFFDLPAIVVYIFWFWPRYVGATPYQSRSWLLPFIICAAIKIGLTLWAASFLAKFLGTLPGR</sequence>
<name>A0A1W1VJL2_9BACT</name>
<dbReference type="SUPFAM" id="SSF103473">
    <property type="entry name" value="MFS general substrate transporter"/>
    <property type="match status" value="1"/>
</dbReference>
<reference evidence="2 3" key="1">
    <citation type="submission" date="2017-04" db="EMBL/GenBank/DDBJ databases">
        <authorList>
            <person name="Afonso C.L."/>
            <person name="Miller P.J."/>
            <person name="Scott M.A."/>
            <person name="Spackman E."/>
            <person name="Goraichik I."/>
            <person name="Dimitrov K.M."/>
            <person name="Suarez D.L."/>
            <person name="Swayne D.E."/>
        </authorList>
    </citation>
    <scope>NUCLEOTIDE SEQUENCE [LARGE SCALE GENOMIC DNA]</scope>
    <source>
        <strain evidence="2 3">DSM 11622</strain>
    </source>
</reference>
<dbReference type="RefSeq" id="WP_084444932.1">
    <property type="nucleotide sequence ID" value="NZ_FWWW01000064.1"/>
</dbReference>
<proteinExistence type="predicted"/>
<protein>
    <submittedName>
        <fullName evidence="2">Uncharacterized protein</fullName>
    </submittedName>
</protein>
<feature type="transmembrane region" description="Helical" evidence="1">
    <location>
        <begin position="186"/>
        <end position="210"/>
    </location>
</feature>
<evidence type="ECO:0000313" key="2">
    <source>
        <dbReference type="EMBL" id="SMB93565.1"/>
    </source>
</evidence>
<dbReference type="EMBL" id="FWWW01000064">
    <property type="protein sequence ID" value="SMB93565.1"/>
    <property type="molecule type" value="Genomic_DNA"/>
</dbReference>
<keyword evidence="1" id="KW-1133">Transmembrane helix</keyword>
<gene>
    <name evidence="2" type="ORF">SAMN00120144_2658</name>
</gene>
<dbReference type="OrthoDB" id="882708at2"/>
<dbReference type="Proteomes" id="UP000192266">
    <property type="component" value="Unassembled WGS sequence"/>
</dbReference>
<organism evidence="2 3">
    <name type="scientific">Hymenobacter roseosalivarius DSM 11622</name>
    <dbReference type="NCBI Taxonomy" id="645990"/>
    <lineage>
        <taxon>Bacteria</taxon>
        <taxon>Pseudomonadati</taxon>
        <taxon>Bacteroidota</taxon>
        <taxon>Cytophagia</taxon>
        <taxon>Cytophagales</taxon>
        <taxon>Hymenobacteraceae</taxon>
        <taxon>Hymenobacter</taxon>
    </lineage>
</organism>
<feature type="transmembrane region" description="Helical" evidence="1">
    <location>
        <begin position="96"/>
        <end position="116"/>
    </location>
</feature>